<reference evidence="2" key="1">
    <citation type="journal article" date="2023" name="Nat. Plants">
        <title>Single-cell RNA sequencing provides a high-resolution roadmap for understanding the multicellular compartmentation of specialized metabolism.</title>
        <authorList>
            <person name="Sun S."/>
            <person name="Shen X."/>
            <person name="Li Y."/>
            <person name="Li Y."/>
            <person name="Wang S."/>
            <person name="Li R."/>
            <person name="Zhang H."/>
            <person name="Shen G."/>
            <person name="Guo B."/>
            <person name="Wei J."/>
            <person name="Xu J."/>
            <person name="St-Pierre B."/>
            <person name="Chen S."/>
            <person name="Sun C."/>
        </authorList>
    </citation>
    <scope>NUCLEOTIDE SEQUENCE [LARGE SCALE GENOMIC DNA]</scope>
</reference>
<gene>
    <name evidence="1" type="ORF">M9H77_13552</name>
</gene>
<dbReference type="Proteomes" id="UP001060085">
    <property type="component" value="Linkage Group LG03"/>
</dbReference>
<evidence type="ECO:0000313" key="1">
    <source>
        <dbReference type="EMBL" id="KAI5673188.1"/>
    </source>
</evidence>
<accession>A0ACC0BKN7</accession>
<proteinExistence type="predicted"/>
<sequence length="211" mass="23769">MEVVSQGGCRRLFYTTAGEVDGLQDDVGWFQMMKQANGRPSADLNISWSSVEVSLEECRQLWEPWRRALIIKLLRKTVSLKPTGSSKGLGGGTWIVLGQYLIVAKWRPNFQLSKESISLDTITCQYGHKAFECPSTAVTGAAPPPGFFVPQPNLVEPLVRRSRPLHMELGWWSSQVDSDCQEVEGKVELPTVTNVQLMFRDLTRILEGWRM</sequence>
<protein>
    <submittedName>
        <fullName evidence="1">Uncharacterized protein</fullName>
    </submittedName>
</protein>
<evidence type="ECO:0000313" key="2">
    <source>
        <dbReference type="Proteomes" id="UP001060085"/>
    </source>
</evidence>
<organism evidence="1 2">
    <name type="scientific">Catharanthus roseus</name>
    <name type="common">Madagascar periwinkle</name>
    <name type="synonym">Vinca rosea</name>
    <dbReference type="NCBI Taxonomy" id="4058"/>
    <lineage>
        <taxon>Eukaryota</taxon>
        <taxon>Viridiplantae</taxon>
        <taxon>Streptophyta</taxon>
        <taxon>Embryophyta</taxon>
        <taxon>Tracheophyta</taxon>
        <taxon>Spermatophyta</taxon>
        <taxon>Magnoliopsida</taxon>
        <taxon>eudicotyledons</taxon>
        <taxon>Gunneridae</taxon>
        <taxon>Pentapetalae</taxon>
        <taxon>asterids</taxon>
        <taxon>lamiids</taxon>
        <taxon>Gentianales</taxon>
        <taxon>Apocynaceae</taxon>
        <taxon>Rauvolfioideae</taxon>
        <taxon>Vinceae</taxon>
        <taxon>Catharanthinae</taxon>
        <taxon>Catharanthus</taxon>
    </lineage>
</organism>
<dbReference type="EMBL" id="CM044703">
    <property type="protein sequence ID" value="KAI5673188.1"/>
    <property type="molecule type" value="Genomic_DNA"/>
</dbReference>
<name>A0ACC0BKN7_CATRO</name>
<comment type="caution">
    <text evidence="1">The sequence shown here is derived from an EMBL/GenBank/DDBJ whole genome shotgun (WGS) entry which is preliminary data.</text>
</comment>
<keyword evidence="2" id="KW-1185">Reference proteome</keyword>